<sequence>MKLVKKARFTREEMAEYLSRLSQMIANGILEFETGPEKIEELVSFVLEVKRKKGSLELELSFKSKIPDEKEGKIEGKLERYANKKKSASKRYRPYRAKLLKKTLAAVWKEFKRSSTNGEIVDSDLMDQLRGLLAQYDEFVEAEWKEQWVACKNAVEKALNAAKTQDNDAIKASVSQVDDLIKACHKAYK</sequence>
<dbReference type="AlphaFoldDB" id="A0A1B9F8F3"/>
<keyword evidence="2" id="KW-1185">Reference proteome</keyword>
<dbReference type="STRING" id="1156395.DBT_0009"/>
<comment type="caution">
    <text evidence="1">The sequence shown here is derived from an EMBL/GenBank/DDBJ whole genome shotgun (WGS) entry which is preliminary data.</text>
</comment>
<dbReference type="Proteomes" id="UP000093080">
    <property type="component" value="Unassembled WGS sequence"/>
</dbReference>
<dbReference type="SUPFAM" id="SSF47175">
    <property type="entry name" value="Cytochromes"/>
    <property type="match status" value="1"/>
</dbReference>
<name>A0A1B9F8F3_9BACT</name>
<protein>
    <submittedName>
        <fullName evidence="1">Uncharacterized protein</fullName>
    </submittedName>
</protein>
<accession>A0A1B9F8F3</accession>
<dbReference type="RefSeq" id="WP_067615201.1">
    <property type="nucleotide sequence ID" value="NZ_MAGO01000001.1"/>
</dbReference>
<dbReference type="InterPro" id="IPR002321">
    <property type="entry name" value="Cyt_c_II"/>
</dbReference>
<evidence type="ECO:0000313" key="1">
    <source>
        <dbReference type="EMBL" id="OCC16192.1"/>
    </source>
</evidence>
<dbReference type="InterPro" id="IPR010980">
    <property type="entry name" value="Cyt_c/b562"/>
</dbReference>
<reference evidence="1 2" key="1">
    <citation type="submission" date="2016-06" db="EMBL/GenBank/DDBJ databases">
        <title>Respiratory ammonification of nitrate coupled to the oxidation of elemental sulfur in deep-sea autotrophic thermophilic bacteria.</title>
        <authorList>
            <person name="Slobodkina G.B."/>
            <person name="Mardanov A.V."/>
            <person name="Ravin N.V."/>
            <person name="Frolova A.A."/>
            <person name="Viryasiv M.B."/>
            <person name="Chernyh N.A."/>
            <person name="Bonch-Osmolovskaya E.A."/>
            <person name="Slobodkin A.I."/>
        </authorList>
    </citation>
    <scope>NUCLEOTIDE SEQUENCE [LARGE SCALE GENOMIC DNA]</scope>
    <source>
        <strain evidence="1 2">S69</strain>
    </source>
</reference>
<dbReference type="GO" id="GO:0022900">
    <property type="term" value="P:electron transport chain"/>
    <property type="evidence" value="ECO:0007669"/>
    <property type="project" value="InterPro"/>
</dbReference>
<dbReference type="GO" id="GO:0005506">
    <property type="term" value="F:iron ion binding"/>
    <property type="evidence" value="ECO:0007669"/>
    <property type="project" value="InterPro"/>
</dbReference>
<proteinExistence type="predicted"/>
<gene>
    <name evidence="1" type="ORF">DBT_0009</name>
</gene>
<dbReference type="EMBL" id="MAGO01000001">
    <property type="protein sequence ID" value="OCC16192.1"/>
    <property type="molecule type" value="Genomic_DNA"/>
</dbReference>
<organism evidence="1 2">
    <name type="scientific">Dissulfuribacter thermophilus</name>
    <dbReference type="NCBI Taxonomy" id="1156395"/>
    <lineage>
        <taxon>Bacteria</taxon>
        <taxon>Pseudomonadati</taxon>
        <taxon>Thermodesulfobacteriota</taxon>
        <taxon>Dissulfuribacteria</taxon>
        <taxon>Dissulfuribacterales</taxon>
        <taxon>Dissulfuribacteraceae</taxon>
        <taxon>Dissulfuribacter</taxon>
    </lineage>
</organism>
<dbReference type="GO" id="GO:0009055">
    <property type="term" value="F:electron transfer activity"/>
    <property type="evidence" value="ECO:0007669"/>
    <property type="project" value="InterPro"/>
</dbReference>
<dbReference type="PROSITE" id="PS51009">
    <property type="entry name" value="CYTCII"/>
    <property type="match status" value="1"/>
</dbReference>
<dbReference type="Gene3D" id="1.20.120.10">
    <property type="entry name" value="Cytochrome c/b562"/>
    <property type="match status" value="1"/>
</dbReference>
<evidence type="ECO:0000313" key="2">
    <source>
        <dbReference type="Proteomes" id="UP000093080"/>
    </source>
</evidence>
<dbReference type="GO" id="GO:0020037">
    <property type="term" value="F:heme binding"/>
    <property type="evidence" value="ECO:0007669"/>
    <property type="project" value="InterPro"/>
</dbReference>